<accession>A0ABV3EEM1</accession>
<evidence type="ECO:0000313" key="2">
    <source>
        <dbReference type="EMBL" id="MEU9355077.1"/>
    </source>
</evidence>
<gene>
    <name evidence="2" type="ORF">AB0D65_29785</name>
</gene>
<comment type="caution">
    <text evidence="2">The sequence shown here is derived from an EMBL/GenBank/DDBJ whole genome shotgun (WGS) entry which is preliminary data.</text>
</comment>
<evidence type="ECO:0000313" key="3">
    <source>
        <dbReference type="Proteomes" id="UP001551582"/>
    </source>
</evidence>
<keyword evidence="3" id="KW-1185">Reference proteome</keyword>
<dbReference type="Proteomes" id="UP001551582">
    <property type="component" value="Unassembled WGS sequence"/>
</dbReference>
<feature type="region of interest" description="Disordered" evidence="1">
    <location>
        <begin position="33"/>
        <end position="56"/>
    </location>
</feature>
<protein>
    <submittedName>
        <fullName evidence="2">Uncharacterized protein</fullName>
    </submittedName>
</protein>
<organism evidence="2 3">
    <name type="scientific">Streptomyces griseoloalbus</name>
    <dbReference type="NCBI Taxonomy" id="67303"/>
    <lineage>
        <taxon>Bacteria</taxon>
        <taxon>Bacillati</taxon>
        <taxon>Actinomycetota</taxon>
        <taxon>Actinomycetes</taxon>
        <taxon>Kitasatosporales</taxon>
        <taxon>Streptomycetaceae</taxon>
        <taxon>Streptomyces</taxon>
    </lineage>
</organism>
<evidence type="ECO:0000256" key="1">
    <source>
        <dbReference type="SAM" id="MobiDB-lite"/>
    </source>
</evidence>
<reference evidence="2 3" key="1">
    <citation type="submission" date="2024-06" db="EMBL/GenBank/DDBJ databases">
        <title>The Natural Products Discovery Center: Release of the First 8490 Sequenced Strains for Exploring Actinobacteria Biosynthetic Diversity.</title>
        <authorList>
            <person name="Kalkreuter E."/>
            <person name="Kautsar S.A."/>
            <person name="Yang D."/>
            <person name="Bader C.D."/>
            <person name="Teijaro C.N."/>
            <person name="Fluegel L."/>
            <person name="Davis C.M."/>
            <person name="Simpson J.R."/>
            <person name="Lauterbach L."/>
            <person name="Steele A.D."/>
            <person name="Gui C."/>
            <person name="Meng S."/>
            <person name="Li G."/>
            <person name="Viehrig K."/>
            <person name="Ye F."/>
            <person name="Su P."/>
            <person name="Kiefer A.F."/>
            <person name="Nichols A."/>
            <person name="Cepeda A.J."/>
            <person name="Yan W."/>
            <person name="Fan B."/>
            <person name="Jiang Y."/>
            <person name="Adhikari A."/>
            <person name="Zheng C.-J."/>
            <person name="Schuster L."/>
            <person name="Cowan T.M."/>
            <person name="Smanski M.J."/>
            <person name="Chevrette M.G."/>
            <person name="De Carvalho L.P.S."/>
            <person name="Shen B."/>
        </authorList>
    </citation>
    <scope>NUCLEOTIDE SEQUENCE [LARGE SCALE GENOMIC DNA]</scope>
    <source>
        <strain evidence="2 3">NPDC048274</strain>
    </source>
</reference>
<name>A0ABV3EEM1_9ACTN</name>
<sequence>MRTPRYRTRTTPGSTFDLPTIAWGAARLLEPSLGEEGWTSTGTTITGPDGTAYEVSTDNRGRLTLDYDPAAHTRFALPPIEPGVPFVEPASGNRLRFMGLVPDHGPADTAAFAAHAVRVLRGSL</sequence>
<dbReference type="RefSeq" id="WP_359987472.1">
    <property type="nucleotide sequence ID" value="NZ_JBEZLS010000026.1"/>
</dbReference>
<dbReference type="EMBL" id="JBEZLS010000026">
    <property type="protein sequence ID" value="MEU9355077.1"/>
    <property type="molecule type" value="Genomic_DNA"/>
</dbReference>
<proteinExistence type="predicted"/>